<keyword evidence="4" id="KW-1185">Reference proteome</keyword>
<dbReference type="AlphaFoldDB" id="A0A8H6RAM8"/>
<reference evidence="3" key="1">
    <citation type="submission" date="2020-04" db="EMBL/GenBank/DDBJ databases">
        <title>Draft genome resource of the tomato pathogen Pseudocercospora fuligena.</title>
        <authorList>
            <person name="Zaccaron A."/>
        </authorList>
    </citation>
    <scope>NUCLEOTIDE SEQUENCE</scope>
    <source>
        <strain evidence="3">PF001</strain>
    </source>
</reference>
<feature type="coiled-coil region" evidence="1">
    <location>
        <begin position="80"/>
        <end position="124"/>
    </location>
</feature>
<protein>
    <submittedName>
        <fullName evidence="3">Uncharacterized protein</fullName>
    </submittedName>
</protein>
<organism evidence="3 4">
    <name type="scientific">Pseudocercospora fuligena</name>
    <dbReference type="NCBI Taxonomy" id="685502"/>
    <lineage>
        <taxon>Eukaryota</taxon>
        <taxon>Fungi</taxon>
        <taxon>Dikarya</taxon>
        <taxon>Ascomycota</taxon>
        <taxon>Pezizomycotina</taxon>
        <taxon>Dothideomycetes</taxon>
        <taxon>Dothideomycetidae</taxon>
        <taxon>Mycosphaerellales</taxon>
        <taxon>Mycosphaerellaceae</taxon>
        <taxon>Pseudocercospora</taxon>
    </lineage>
</organism>
<dbReference type="Proteomes" id="UP000660729">
    <property type="component" value="Unassembled WGS sequence"/>
</dbReference>
<gene>
    <name evidence="3" type="ORF">HII31_11184</name>
</gene>
<name>A0A8H6RAM8_9PEZI</name>
<comment type="caution">
    <text evidence="3">The sequence shown here is derived from an EMBL/GenBank/DDBJ whole genome shotgun (WGS) entry which is preliminary data.</text>
</comment>
<evidence type="ECO:0000313" key="3">
    <source>
        <dbReference type="EMBL" id="KAF7187444.1"/>
    </source>
</evidence>
<evidence type="ECO:0000256" key="2">
    <source>
        <dbReference type="SAM" id="MobiDB-lite"/>
    </source>
</evidence>
<dbReference type="EMBL" id="JABCIY010000228">
    <property type="protein sequence ID" value="KAF7187444.1"/>
    <property type="molecule type" value="Genomic_DNA"/>
</dbReference>
<accession>A0A8H6RAM8</accession>
<evidence type="ECO:0000256" key="1">
    <source>
        <dbReference type="SAM" id="Coils"/>
    </source>
</evidence>
<feature type="compositionally biased region" description="Basic and acidic residues" evidence="2">
    <location>
        <begin position="7"/>
        <end position="16"/>
    </location>
</feature>
<evidence type="ECO:0000313" key="4">
    <source>
        <dbReference type="Proteomes" id="UP000660729"/>
    </source>
</evidence>
<sequence length="137" mass="15485">MQSQNKAESKFGDPAESKLASRTPVEAALAGDFESLQTDTDIDMAISGVEELIKAEALHAQLESHKQHQEWFKKISEQELARVQEQVDSCIRGKERAEEAIKDAERRQSALKKMETTISQLRERKDCMRAPTFPGRV</sequence>
<proteinExistence type="predicted"/>
<feature type="region of interest" description="Disordered" evidence="2">
    <location>
        <begin position="1"/>
        <end position="23"/>
    </location>
</feature>
<keyword evidence="1" id="KW-0175">Coiled coil</keyword>